<comment type="subcellular location">
    <subcellularLocation>
        <location evidence="1">Membrane</location>
    </subcellularLocation>
</comment>
<sequence>MSPRRNTEGTKAFAELAAPPPRTRILSLALTAAIALIVAAVAVSALVLFTHQQQHRESMRTVEALSHVRSFMTQFTSPDPFNANDYADGVLAQSTGKLAEDYQARINEIAVAVARSEPTVGEVLDAGVERWNADGSATVVVVTQTVTTMPDGARVENGNRWVVTTIQEGDQWKISDLAQVI</sequence>
<dbReference type="GO" id="GO:0016020">
    <property type="term" value="C:membrane"/>
    <property type="evidence" value="ECO:0007669"/>
    <property type="project" value="UniProtKB-SubCell"/>
</dbReference>
<organism evidence="4 5">
    <name type="scientific">Mycolicibacterium chitae</name>
    <name type="common">Mycobacterium chitae</name>
    <dbReference type="NCBI Taxonomy" id="1792"/>
    <lineage>
        <taxon>Bacteria</taxon>
        <taxon>Bacillati</taxon>
        <taxon>Actinomycetota</taxon>
        <taxon>Actinomycetes</taxon>
        <taxon>Mycobacteriales</taxon>
        <taxon>Mycobacteriaceae</taxon>
        <taxon>Mycolicibacterium</taxon>
    </lineage>
</organism>
<keyword evidence="5" id="KW-1185">Reference proteome</keyword>
<dbReference type="Proteomes" id="UP000282551">
    <property type="component" value="Chromosome"/>
</dbReference>
<dbReference type="EMBL" id="LR134355">
    <property type="protein sequence ID" value="VEG50196.1"/>
    <property type="molecule type" value="Genomic_DNA"/>
</dbReference>
<dbReference type="OrthoDB" id="4620550at2"/>
<feature type="transmembrane region" description="Helical" evidence="3">
    <location>
        <begin position="25"/>
        <end position="50"/>
    </location>
</feature>
<keyword evidence="2 3" id="KW-0472">Membrane</keyword>
<dbReference type="PANTHER" id="PTHR37042">
    <property type="entry name" value="OUTER MEMBRANE PROTEIN RV1973"/>
    <property type="match status" value="1"/>
</dbReference>
<evidence type="ECO:0000256" key="3">
    <source>
        <dbReference type="SAM" id="Phobius"/>
    </source>
</evidence>
<dbReference type="AlphaFoldDB" id="A0A448ICL9"/>
<name>A0A448ICL9_MYCCI</name>
<reference evidence="4 5" key="1">
    <citation type="submission" date="2018-12" db="EMBL/GenBank/DDBJ databases">
        <authorList>
            <consortium name="Pathogen Informatics"/>
        </authorList>
    </citation>
    <scope>NUCLEOTIDE SEQUENCE [LARGE SCALE GENOMIC DNA]</scope>
    <source>
        <strain evidence="4 5">NCTC10485</strain>
    </source>
</reference>
<keyword evidence="3" id="KW-0812">Transmembrane</keyword>
<proteinExistence type="predicted"/>
<evidence type="ECO:0000256" key="1">
    <source>
        <dbReference type="ARBA" id="ARBA00004370"/>
    </source>
</evidence>
<evidence type="ECO:0000256" key="2">
    <source>
        <dbReference type="ARBA" id="ARBA00023136"/>
    </source>
</evidence>
<keyword evidence="3" id="KW-1133">Transmembrane helix</keyword>
<accession>A0A448ICL9</accession>
<dbReference type="PANTHER" id="PTHR37042:SF4">
    <property type="entry name" value="OUTER MEMBRANE PROTEIN RV1973"/>
    <property type="match status" value="1"/>
</dbReference>
<evidence type="ECO:0000313" key="4">
    <source>
        <dbReference type="EMBL" id="VEG50196.1"/>
    </source>
</evidence>
<protein>
    <submittedName>
        <fullName evidence="4">MCE associated protein</fullName>
    </submittedName>
</protein>
<gene>
    <name evidence="4" type="ORF">NCTC10485_04514</name>
</gene>
<dbReference type="RefSeq" id="WP_126335762.1">
    <property type="nucleotide sequence ID" value="NZ_AP022604.1"/>
</dbReference>
<evidence type="ECO:0000313" key="5">
    <source>
        <dbReference type="Proteomes" id="UP000282551"/>
    </source>
</evidence>